<organism evidence="1 2">
    <name type="scientific">Clunio marinus</name>
    <dbReference type="NCBI Taxonomy" id="568069"/>
    <lineage>
        <taxon>Eukaryota</taxon>
        <taxon>Metazoa</taxon>
        <taxon>Ecdysozoa</taxon>
        <taxon>Arthropoda</taxon>
        <taxon>Hexapoda</taxon>
        <taxon>Insecta</taxon>
        <taxon>Pterygota</taxon>
        <taxon>Neoptera</taxon>
        <taxon>Endopterygota</taxon>
        <taxon>Diptera</taxon>
        <taxon>Nematocera</taxon>
        <taxon>Chironomoidea</taxon>
        <taxon>Chironomidae</taxon>
        <taxon>Clunio</taxon>
    </lineage>
</organism>
<reference evidence="1 2" key="1">
    <citation type="submission" date="2015-04" db="EMBL/GenBank/DDBJ databases">
        <authorList>
            <person name="Syromyatnikov M.Y."/>
            <person name="Popov V.N."/>
        </authorList>
    </citation>
    <scope>NUCLEOTIDE SEQUENCE [LARGE SCALE GENOMIC DNA]</scope>
</reference>
<protein>
    <submittedName>
        <fullName evidence="1">CLUMA_CG012974, isoform A</fullName>
    </submittedName>
</protein>
<gene>
    <name evidence="1" type="ORF">CLUMA_CG012974</name>
</gene>
<keyword evidence="2" id="KW-1185">Reference proteome</keyword>
<dbReference type="AlphaFoldDB" id="A0A1J1IHJ6"/>
<accession>A0A1J1IHJ6</accession>
<sequence length="229" mass="26967">MFTNKDEQEMKNLHIKEIKKFKDNCLKLEILKRISIKDFPSDLSENSRKNIEKALQIIKIKDYINLGNEQKLLGLNELDLDKINLSYSDKKLIRERVEYYLDIERTKCEALAKKHHEIDEELQRNQDQFIEIAQENISMGQTLVELKNQEKDLLIKVAQEMSSPLQLKQVEIIHDEAKSLELQIKAWNVAIQKNELERTQSAKEAILEVSANIDELIKRKEEREAKKVK</sequence>
<dbReference type="EMBL" id="CVRI01000052">
    <property type="protein sequence ID" value="CRK99735.1"/>
    <property type="molecule type" value="Genomic_DNA"/>
</dbReference>
<evidence type="ECO:0000313" key="2">
    <source>
        <dbReference type="Proteomes" id="UP000183832"/>
    </source>
</evidence>
<name>A0A1J1IHJ6_9DIPT</name>
<dbReference type="Proteomes" id="UP000183832">
    <property type="component" value="Unassembled WGS sequence"/>
</dbReference>
<evidence type="ECO:0000313" key="1">
    <source>
        <dbReference type="EMBL" id="CRK99735.1"/>
    </source>
</evidence>
<proteinExistence type="predicted"/>